<dbReference type="Pfam" id="PF01476">
    <property type="entry name" value="LysM"/>
    <property type="match status" value="1"/>
</dbReference>
<dbReference type="CDD" id="cd00118">
    <property type="entry name" value="LysM"/>
    <property type="match status" value="1"/>
</dbReference>
<dbReference type="InterPro" id="IPR018392">
    <property type="entry name" value="LysM"/>
</dbReference>
<evidence type="ECO:0000313" key="3">
    <source>
        <dbReference type="Proteomes" id="UP001238450"/>
    </source>
</evidence>
<dbReference type="AlphaFoldDB" id="A0AAJ1TFL0"/>
<dbReference type="RefSeq" id="WP_307252626.1">
    <property type="nucleotide sequence ID" value="NZ_JAUSUV010000006.1"/>
</dbReference>
<gene>
    <name evidence="2" type="ORF">J2Z48_001707</name>
</gene>
<protein>
    <recommendedName>
        <fullName evidence="1">LysM domain-containing protein</fullName>
    </recommendedName>
</protein>
<proteinExistence type="predicted"/>
<dbReference type="Proteomes" id="UP001238450">
    <property type="component" value="Unassembled WGS sequence"/>
</dbReference>
<dbReference type="InterPro" id="IPR036779">
    <property type="entry name" value="LysM_dom_sf"/>
</dbReference>
<dbReference type="EMBL" id="JAUSUV010000006">
    <property type="protein sequence ID" value="MDQ0417534.1"/>
    <property type="molecule type" value="Genomic_DNA"/>
</dbReference>
<organism evidence="2 3">
    <name type="scientific">Croceifilum oryzae</name>
    <dbReference type="NCBI Taxonomy" id="1553429"/>
    <lineage>
        <taxon>Bacteria</taxon>
        <taxon>Bacillati</taxon>
        <taxon>Bacillota</taxon>
        <taxon>Bacilli</taxon>
        <taxon>Bacillales</taxon>
        <taxon>Thermoactinomycetaceae</taxon>
        <taxon>Croceifilum</taxon>
    </lineage>
</organism>
<evidence type="ECO:0000313" key="2">
    <source>
        <dbReference type="EMBL" id="MDQ0417534.1"/>
    </source>
</evidence>
<name>A0AAJ1TFL0_9BACL</name>
<dbReference type="SUPFAM" id="SSF54106">
    <property type="entry name" value="LysM domain"/>
    <property type="match status" value="1"/>
</dbReference>
<feature type="domain" description="LysM" evidence="1">
    <location>
        <begin position="2"/>
        <end position="47"/>
    </location>
</feature>
<keyword evidence="3" id="KW-1185">Reference proteome</keyword>
<dbReference type="SMART" id="SM00257">
    <property type="entry name" value="LysM"/>
    <property type="match status" value="1"/>
</dbReference>
<dbReference type="Gene3D" id="3.10.350.10">
    <property type="entry name" value="LysM domain"/>
    <property type="match status" value="1"/>
</dbReference>
<accession>A0AAJ1TFL0</accession>
<reference evidence="2 3" key="1">
    <citation type="submission" date="2023-07" db="EMBL/GenBank/DDBJ databases">
        <title>Genomic Encyclopedia of Type Strains, Phase IV (KMG-IV): sequencing the most valuable type-strain genomes for metagenomic binning, comparative biology and taxonomic classification.</title>
        <authorList>
            <person name="Goeker M."/>
        </authorList>
    </citation>
    <scope>NUCLEOTIDE SEQUENCE [LARGE SCALE GENOMIC DNA]</scope>
    <source>
        <strain evidence="2 3">DSM 46876</strain>
    </source>
</reference>
<evidence type="ECO:0000259" key="1">
    <source>
        <dbReference type="PROSITE" id="PS51782"/>
    </source>
</evidence>
<sequence length="223" mass="25825">MKIHIVRPGEQLWDLVQKYNVPLERVLEANPNIMEPEQLEVGSKVRIPSGRVPVSPIKRDYLKERTDHESYPQDLQLTIAKPIRVEDAQFYHQYQNEPARYDDYDDDDYDESSEMPMDEWDASSSVYSYPPSYPTQFAPFYPTEPGFYSYPHLSHVSTPYPNYPPCSDCGPPAYPPQTAMSSPPYPFWTPYGNHQPAFWQPEMMMNQAPDYGGETFESSSAEF</sequence>
<dbReference type="PROSITE" id="PS51782">
    <property type="entry name" value="LYSM"/>
    <property type="match status" value="1"/>
</dbReference>
<comment type="caution">
    <text evidence="2">The sequence shown here is derived from an EMBL/GenBank/DDBJ whole genome shotgun (WGS) entry which is preliminary data.</text>
</comment>